<accession>A0A818PL56</accession>
<protein>
    <recommendedName>
        <fullName evidence="1">Endonuclease/exonuclease/phosphatase domain-containing protein</fullName>
    </recommendedName>
</protein>
<evidence type="ECO:0000313" key="2">
    <source>
        <dbReference type="EMBL" id="CAF3625223.1"/>
    </source>
</evidence>
<sequence>MLCYNVEGWDTRAVEASIYIFTELGELWNTCRLPHYNTFYQKCTNKNGGICIAVRKHLKATRIEVNIPNTVIIDITGLSEPVRIIGIHWRTSHQRDLDEIQPFIIEGALLSGDFNATVKECNSPITDRRGACVREWINENNLNYITSATNTYKRSLRNIDLSFSNMSTISSETLCFGTSDHWPILLSRENIVFDTNIFFRIQIG</sequence>
<dbReference type="Pfam" id="PF14529">
    <property type="entry name" value="Exo_endo_phos_2"/>
    <property type="match status" value="1"/>
</dbReference>
<organism evidence="2 4">
    <name type="scientific">Rotaria socialis</name>
    <dbReference type="NCBI Taxonomy" id="392032"/>
    <lineage>
        <taxon>Eukaryota</taxon>
        <taxon>Metazoa</taxon>
        <taxon>Spiralia</taxon>
        <taxon>Gnathifera</taxon>
        <taxon>Rotifera</taxon>
        <taxon>Eurotatoria</taxon>
        <taxon>Bdelloidea</taxon>
        <taxon>Philodinida</taxon>
        <taxon>Philodinidae</taxon>
        <taxon>Rotaria</taxon>
    </lineage>
</organism>
<dbReference type="AlphaFoldDB" id="A0A818PL56"/>
<dbReference type="EMBL" id="CAJOBS010003756">
    <property type="protein sequence ID" value="CAF4865157.1"/>
    <property type="molecule type" value="Genomic_DNA"/>
</dbReference>
<reference evidence="2" key="1">
    <citation type="submission" date="2021-02" db="EMBL/GenBank/DDBJ databases">
        <authorList>
            <person name="Nowell W R."/>
        </authorList>
    </citation>
    <scope>NUCLEOTIDE SEQUENCE</scope>
</reference>
<dbReference type="SUPFAM" id="SSF56219">
    <property type="entry name" value="DNase I-like"/>
    <property type="match status" value="1"/>
</dbReference>
<feature type="non-terminal residue" evidence="2">
    <location>
        <position position="204"/>
    </location>
</feature>
<proteinExistence type="predicted"/>
<evidence type="ECO:0000313" key="4">
    <source>
        <dbReference type="Proteomes" id="UP000663865"/>
    </source>
</evidence>
<feature type="domain" description="Endonuclease/exonuclease/phosphatase" evidence="1">
    <location>
        <begin position="108"/>
        <end position="184"/>
    </location>
</feature>
<dbReference type="Proteomes" id="UP000663838">
    <property type="component" value="Unassembled WGS sequence"/>
</dbReference>
<evidence type="ECO:0000259" key="1">
    <source>
        <dbReference type="Pfam" id="PF14529"/>
    </source>
</evidence>
<dbReference type="Proteomes" id="UP000663865">
    <property type="component" value="Unassembled WGS sequence"/>
</dbReference>
<dbReference type="InterPro" id="IPR036691">
    <property type="entry name" value="Endo/exonu/phosph_ase_sf"/>
</dbReference>
<name>A0A818PL56_9BILA</name>
<dbReference type="Gene3D" id="3.60.10.10">
    <property type="entry name" value="Endonuclease/exonuclease/phosphatase"/>
    <property type="match status" value="1"/>
</dbReference>
<gene>
    <name evidence="2" type="ORF">KIK155_LOCUS22124</name>
    <name evidence="3" type="ORF">TOA249_LOCUS28030</name>
</gene>
<comment type="caution">
    <text evidence="2">The sequence shown here is derived from an EMBL/GenBank/DDBJ whole genome shotgun (WGS) entry which is preliminary data.</text>
</comment>
<dbReference type="InterPro" id="IPR005135">
    <property type="entry name" value="Endo/exonuclease/phosphatase"/>
</dbReference>
<dbReference type="EMBL" id="CAJNYV010003979">
    <property type="protein sequence ID" value="CAF3625223.1"/>
    <property type="molecule type" value="Genomic_DNA"/>
</dbReference>
<evidence type="ECO:0000313" key="3">
    <source>
        <dbReference type="EMBL" id="CAF4865157.1"/>
    </source>
</evidence>
<dbReference type="GO" id="GO:0003824">
    <property type="term" value="F:catalytic activity"/>
    <property type="evidence" value="ECO:0007669"/>
    <property type="project" value="InterPro"/>
</dbReference>